<dbReference type="Proteomes" id="UP000266005">
    <property type="component" value="Unassembled WGS sequence"/>
</dbReference>
<dbReference type="RefSeq" id="WP_119430323.1">
    <property type="nucleotide sequence ID" value="NZ_QWGE01000001.1"/>
</dbReference>
<feature type="domain" description="Outer membrane protein beta-barrel" evidence="3">
    <location>
        <begin position="10"/>
        <end position="209"/>
    </location>
</feature>
<feature type="signal peptide" evidence="2">
    <location>
        <begin position="1"/>
        <end position="23"/>
    </location>
</feature>
<evidence type="ECO:0000259" key="3">
    <source>
        <dbReference type="Pfam" id="PF13505"/>
    </source>
</evidence>
<dbReference type="EMBL" id="QWGE01000001">
    <property type="protein sequence ID" value="RIJ42440.1"/>
    <property type="molecule type" value="Genomic_DNA"/>
</dbReference>
<dbReference type="OrthoDB" id="945117at2"/>
<keyword evidence="5" id="KW-1185">Reference proteome</keyword>
<keyword evidence="1 2" id="KW-0732">Signal</keyword>
<name>A0A399SFR3_9BACT</name>
<proteinExistence type="predicted"/>
<dbReference type="SUPFAM" id="SSF56925">
    <property type="entry name" value="OMPA-like"/>
    <property type="match status" value="1"/>
</dbReference>
<sequence length="225" mass="24466">MKTNFRNLLATAFLTVASYGAFAQTSAGSIELSGSLGFSSDNIDNGSQNNNETKISSFSIGPSVGYFFADNLAAGISLSYGYNNYNASSLVYTGSGYMEVDQTNKTNSYSIAPYIKKYYTLSDKVAVSVSGSVGFSKSKYTTDYDSYYLDQEYTTNGLRVGVSPGITFFPTPKIGISASFGSLAYSRSKTEHKSENMQPDTKQSSFGLNLDSNTFFFGFGYYINR</sequence>
<dbReference type="Gene3D" id="2.40.160.60">
    <property type="entry name" value="Outer membrane protein transport protein (OMPP1/FadL/TodX)"/>
    <property type="match status" value="1"/>
</dbReference>
<dbReference type="AlphaFoldDB" id="A0A399SFR3"/>
<accession>A0A399SFR3</accession>
<feature type="chain" id="PRO_5017297726" description="Outer membrane protein beta-barrel domain-containing protein" evidence="2">
    <location>
        <begin position="24"/>
        <end position="225"/>
    </location>
</feature>
<dbReference type="Pfam" id="PF13505">
    <property type="entry name" value="OMP_b-brl"/>
    <property type="match status" value="1"/>
</dbReference>
<evidence type="ECO:0000256" key="1">
    <source>
        <dbReference type="ARBA" id="ARBA00022729"/>
    </source>
</evidence>
<dbReference type="InterPro" id="IPR011250">
    <property type="entry name" value="OMP/PagP_B-barrel"/>
</dbReference>
<protein>
    <recommendedName>
        <fullName evidence="3">Outer membrane protein beta-barrel domain-containing protein</fullName>
    </recommendedName>
</protein>
<comment type="caution">
    <text evidence="4">The sequence shown here is derived from an EMBL/GenBank/DDBJ whole genome shotgun (WGS) entry which is preliminary data.</text>
</comment>
<evidence type="ECO:0000313" key="5">
    <source>
        <dbReference type="Proteomes" id="UP000266005"/>
    </source>
</evidence>
<gene>
    <name evidence="4" type="ORF">D1627_00785</name>
</gene>
<reference evidence="5" key="1">
    <citation type="submission" date="2018-08" db="EMBL/GenBank/DDBJ databases">
        <title>Mucilaginibacter sp. MYSH2.</title>
        <authorList>
            <person name="Seo T."/>
        </authorList>
    </citation>
    <scope>NUCLEOTIDE SEQUENCE [LARGE SCALE GENOMIC DNA]</scope>
    <source>
        <strain evidence="5">KIRAN</strain>
    </source>
</reference>
<evidence type="ECO:0000256" key="2">
    <source>
        <dbReference type="SAM" id="SignalP"/>
    </source>
</evidence>
<organism evidence="4 5">
    <name type="scientific">Pontibacter oryzae</name>
    <dbReference type="NCBI Taxonomy" id="2304593"/>
    <lineage>
        <taxon>Bacteria</taxon>
        <taxon>Pseudomonadati</taxon>
        <taxon>Bacteroidota</taxon>
        <taxon>Cytophagia</taxon>
        <taxon>Cytophagales</taxon>
        <taxon>Hymenobacteraceae</taxon>
        <taxon>Pontibacter</taxon>
    </lineage>
</organism>
<evidence type="ECO:0000313" key="4">
    <source>
        <dbReference type="EMBL" id="RIJ42440.1"/>
    </source>
</evidence>
<dbReference type="InterPro" id="IPR027385">
    <property type="entry name" value="Beta-barrel_OMP"/>
</dbReference>